<evidence type="ECO:0000256" key="1">
    <source>
        <dbReference type="SAM" id="SignalP"/>
    </source>
</evidence>
<dbReference type="AlphaFoldDB" id="A0AAE0U0I5"/>
<gene>
    <name evidence="2" type="ORF">B0H63DRAFT_467850</name>
</gene>
<evidence type="ECO:0000313" key="2">
    <source>
        <dbReference type="EMBL" id="KAK3386483.1"/>
    </source>
</evidence>
<feature type="signal peptide" evidence="1">
    <location>
        <begin position="1"/>
        <end position="26"/>
    </location>
</feature>
<dbReference type="EMBL" id="JAULSW010000003">
    <property type="protein sequence ID" value="KAK3386483.1"/>
    <property type="molecule type" value="Genomic_DNA"/>
</dbReference>
<evidence type="ECO:0000313" key="3">
    <source>
        <dbReference type="Proteomes" id="UP001285441"/>
    </source>
</evidence>
<reference evidence="2" key="2">
    <citation type="submission" date="2023-06" db="EMBL/GenBank/DDBJ databases">
        <authorList>
            <consortium name="Lawrence Berkeley National Laboratory"/>
            <person name="Haridas S."/>
            <person name="Hensen N."/>
            <person name="Bonometti L."/>
            <person name="Westerberg I."/>
            <person name="Brannstrom I.O."/>
            <person name="Guillou S."/>
            <person name="Cros-Aarteil S."/>
            <person name="Calhoun S."/>
            <person name="Kuo A."/>
            <person name="Mondo S."/>
            <person name="Pangilinan J."/>
            <person name="Riley R."/>
            <person name="LaButti K."/>
            <person name="Andreopoulos B."/>
            <person name="Lipzen A."/>
            <person name="Chen C."/>
            <person name="Yanf M."/>
            <person name="Daum C."/>
            <person name="Ng V."/>
            <person name="Clum A."/>
            <person name="Steindorff A."/>
            <person name="Ohm R."/>
            <person name="Martin F."/>
            <person name="Silar P."/>
            <person name="Natvig D."/>
            <person name="Lalanne C."/>
            <person name="Gautier V."/>
            <person name="Ament-velasquez S.L."/>
            <person name="Kruys A."/>
            <person name="Hutchinson M.I."/>
            <person name="Powell A.J."/>
            <person name="Barry K."/>
            <person name="Miller A.N."/>
            <person name="Grigoriev I.V."/>
            <person name="Debuchy R."/>
            <person name="Gladieux P."/>
            <person name="Thoren M.H."/>
            <person name="Johannesson H."/>
        </authorList>
    </citation>
    <scope>NUCLEOTIDE SEQUENCE</scope>
    <source>
        <strain evidence="2">CBS 232.78</strain>
    </source>
</reference>
<keyword evidence="3" id="KW-1185">Reference proteome</keyword>
<name>A0AAE0U0I5_9PEZI</name>
<organism evidence="2 3">
    <name type="scientific">Podospora didyma</name>
    <dbReference type="NCBI Taxonomy" id="330526"/>
    <lineage>
        <taxon>Eukaryota</taxon>
        <taxon>Fungi</taxon>
        <taxon>Dikarya</taxon>
        <taxon>Ascomycota</taxon>
        <taxon>Pezizomycotina</taxon>
        <taxon>Sordariomycetes</taxon>
        <taxon>Sordariomycetidae</taxon>
        <taxon>Sordariales</taxon>
        <taxon>Podosporaceae</taxon>
        <taxon>Podospora</taxon>
    </lineage>
</organism>
<sequence length="296" mass="30058">MHARLLTPSWLALLITGSLLVATARAAGCAADNCARAVTGTRRGAAAQASAKADCNSFMAKTITAPAITITSIVTATVAPAASAPVKRDSLATPAYASACSGASRYSSACSCWGITGTTVTVIPTSTAAITITAIPSPATTYTPDIPPSYTNCVFNPDAGTSFDVLAPANAGGLPIVKNGTLAVVSSATPAPVRYKAIKPLATPRGVYDIVLDTPSTFPTQFLAIFDDGAVGFTTVSSKSQQFITSEQGRFITSVFSFTCDGRITAGIVGAEEFRFAVAGDGKVLATGTETLRVGA</sequence>
<accession>A0AAE0U0I5</accession>
<comment type="caution">
    <text evidence="2">The sequence shown here is derived from an EMBL/GenBank/DDBJ whole genome shotgun (WGS) entry which is preliminary data.</text>
</comment>
<reference evidence="2" key="1">
    <citation type="journal article" date="2023" name="Mol. Phylogenet. Evol.">
        <title>Genome-scale phylogeny and comparative genomics of the fungal order Sordariales.</title>
        <authorList>
            <person name="Hensen N."/>
            <person name="Bonometti L."/>
            <person name="Westerberg I."/>
            <person name="Brannstrom I.O."/>
            <person name="Guillou S."/>
            <person name="Cros-Aarteil S."/>
            <person name="Calhoun S."/>
            <person name="Haridas S."/>
            <person name="Kuo A."/>
            <person name="Mondo S."/>
            <person name="Pangilinan J."/>
            <person name="Riley R."/>
            <person name="LaButti K."/>
            <person name="Andreopoulos B."/>
            <person name="Lipzen A."/>
            <person name="Chen C."/>
            <person name="Yan M."/>
            <person name="Daum C."/>
            <person name="Ng V."/>
            <person name="Clum A."/>
            <person name="Steindorff A."/>
            <person name="Ohm R.A."/>
            <person name="Martin F."/>
            <person name="Silar P."/>
            <person name="Natvig D.O."/>
            <person name="Lalanne C."/>
            <person name="Gautier V."/>
            <person name="Ament-Velasquez S.L."/>
            <person name="Kruys A."/>
            <person name="Hutchinson M.I."/>
            <person name="Powell A.J."/>
            <person name="Barry K."/>
            <person name="Miller A.N."/>
            <person name="Grigoriev I.V."/>
            <person name="Debuchy R."/>
            <person name="Gladieux P."/>
            <person name="Hiltunen Thoren M."/>
            <person name="Johannesson H."/>
        </authorList>
    </citation>
    <scope>NUCLEOTIDE SEQUENCE</scope>
    <source>
        <strain evidence="2">CBS 232.78</strain>
    </source>
</reference>
<proteinExistence type="predicted"/>
<protein>
    <submittedName>
        <fullName evidence="2">Uncharacterized protein</fullName>
    </submittedName>
</protein>
<keyword evidence="1" id="KW-0732">Signal</keyword>
<dbReference type="Proteomes" id="UP001285441">
    <property type="component" value="Unassembled WGS sequence"/>
</dbReference>
<feature type="chain" id="PRO_5042097364" evidence="1">
    <location>
        <begin position="27"/>
        <end position="296"/>
    </location>
</feature>